<evidence type="ECO:0000256" key="2">
    <source>
        <dbReference type="ARBA" id="ARBA00023235"/>
    </source>
</evidence>
<feature type="domain" description="4-oxalocrotonate tautomerase-like" evidence="5">
    <location>
        <begin position="2"/>
        <end position="60"/>
    </location>
</feature>
<dbReference type="AlphaFoldDB" id="A0A934N7W3"/>
<dbReference type="NCBIfam" id="NF002571">
    <property type="entry name" value="PRK02220.1"/>
    <property type="match status" value="1"/>
</dbReference>
<keyword evidence="7" id="KW-1185">Reference proteome</keyword>
<dbReference type="PANTHER" id="PTHR35530">
    <property type="entry name" value="TAUTOMERASE-RELATED"/>
    <property type="match status" value="1"/>
</dbReference>
<dbReference type="PANTHER" id="PTHR35530:SF1">
    <property type="entry name" value="2-HYDROXYMUCONATE TAUTOMERASE"/>
    <property type="match status" value="1"/>
</dbReference>
<protein>
    <recommendedName>
        <fullName evidence="4">Tautomerase</fullName>
        <ecNumber evidence="4">5.3.2.-</ecNumber>
    </recommendedName>
</protein>
<sequence>MPNITVDMLDGRSLDQKRALVKELTDAFVRTCGSAPESVHVLIHDFSKQNWATGGQLYADRDGDAARAGTA</sequence>
<organism evidence="6 7">
    <name type="scientific">Candidatus Nephthysia bennettiae</name>
    <dbReference type="NCBI Taxonomy" id="3127016"/>
    <lineage>
        <taxon>Bacteria</taxon>
        <taxon>Bacillati</taxon>
        <taxon>Candidatus Dormiibacterota</taxon>
        <taxon>Candidatus Dormibacteria</taxon>
        <taxon>Candidatus Dormibacterales</taxon>
        <taxon>Candidatus Dormibacteraceae</taxon>
        <taxon>Candidatus Nephthysia</taxon>
    </lineage>
</organism>
<reference evidence="6" key="1">
    <citation type="submission" date="2020-10" db="EMBL/GenBank/DDBJ databases">
        <title>Ca. Dormibacterota MAGs.</title>
        <authorList>
            <person name="Montgomery K."/>
        </authorList>
    </citation>
    <scope>NUCLEOTIDE SEQUENCE [LARGE SCALE GENOMIC DNA]</scope>
    <source>
        <strain evidence="6">SC8812_S17_10</strain>
    </source>
</reference>
<dbReference type="GO" id="GO:0016853">
    <property type="term" value="F:isomerase activity"/>
    <property type="evidence" value="ECO:0007669"/>
    <property type="project" value="UniProtKB-UniRule"/>
</dbReference>
<dbReference type="InterPro" id="IPR018191">
    <property type="entry name" value="4-OT"/>
</dbReference>
<dbReference type="Pfam" id="PF01361">
    <property type="entry name" value="Tautomerase"/>
    <property type="match status" value="1"/>
</dbReference>
<dbReference type="EC" id="5.3.2.-" evidence="4"/>
<dbReference type="Gene3D" id="3.30.429.10">
    <property type="entry name" value="Macrophage Migration Inhibitory Factor"/>
    <property type="match status" value="1"/>
</dbReference>
<dbReference type="NCBIfam" id="TIGR00013">
    <property type="entry name" value="taut"/>
    <property type="match status" value="1"/>
</dbReference>
<dbReference type="Proteomes" id="UP000612893">
    <property type="component" value="Unassembled WGS sequence"/>
</dbReference>
<evidence type="ECO:0000256" key="3">
    <source>
        <dbReference type="PIRSR" id="PIRSR618191-1"/>
    </source>
</evidence>
<dbReference type="RefSeq" id="WP_338199500.1">
    <property type="nucleotide sequence ID" value="NZ_JAEKNR010000056.1"/>
</dbReference>
<name>A0A934N7W3_9BACT</name>
<keyword evidence="2 4" id="KW-0413">Isomerase</keyword>
<evidence type="ECO:0000313" key="7">
    <source>
        <dbReference type="Proteomes" id="UP000612893"/>
    </source>
</evidence>
<feature type="active site" description="Proton acceptor; via imino nitrogen" evidence="3">
    <location>
        <position position="2"/>
    </location>
</feature>
<gene>
    <name evidence="6" type="ORF">JF922_04585</name>
</gene>
<comment type="caution">
    <text evidence="6">The sequence shown here is derived from an EMBL/GenBank/DDBJ whole genome shotgun (WGS) entry which is preliminary data.</text>
</comment>
<evidence type="ECO:0000259" key="5">
    <source>
        <dbReference type="Pfam" id="PF01361"/>
    </source>
</evidence>
<dbReference type="SUPFAM" id="SSF55331">
    <property type="entry name" value="Tautomerase/MIF"/>
    <property type="match status" value="1"/>
</dbReference>
<evidence type="ECO:0000313" key="6">
    <source>
        <dbReference type="EMBL" id="MBJ7597348.1"/>
    </source>
</evidence>
<evidence type="ECO:0000256" key="4">
    <source>
        <dbReference type="RuleBase" id="RU362032"/>
    </source>
</evidence>
<evidence type="ECO:0000256" key="1">
    <source>
        <dbReference type="ARBA" id="ARBA00006723"/>
    </source>
</evidence>
<proteinExistence type="inferred from homology"/>
<dbReference type="InterPro" id="IPR004370">
    <property type="entry name" value="4-OT-like_dom"/>
</dbReference>
<dbReference type="InterPro" id="IPR014347">
    <property type="entry name" value="Tautomerase/MIF_sf"/>
</dbReference>
<dbReference type="EMBL" id="JAEKNR010000056">
    <property type="protein sequence ID" value="MBJ7597348.1"/>
    <property type="molecule type" value="Genomic_DNA"/>
</dbReference>
<comment type="similarity">
    <text evidence="1 4">Belongs to the 4-oxalocrotonate tautomerase family.</text>
</comment>
<accession>A0A934N7W3</accession>